<dbReference type="PANTHER" id="PTHR23508">
    <property type="entry name" value="CARBOXYLIC ACID TRANSPORTER PROTEIN HOMOLOG"/>
    <property type="match status" value="1"/>
</dbReference>
<evidence type="ECO:0000256" key="3">
    <source>
        <dbReference type="ARBA" id="ARBA00022989"/>
    </source>
</evidence>
<dbReference type="SUPFAM" id="SSF103473">
    <property type="entry name" value="MFS general substrate transporter"/>
    <property type="match status" value="1"/>
</dbReference>
<accession>A0A511KPL0</accession>
<dbReference type="InterPro" id="IPR036259">
    <property type="entry name" value="MFS_trans_sf"/>
</dbReference>
<name>A0A511KPL0_RHOTO</name>
<dbReference type="GO" id="GO:0046943">
    <property type="term" value="F:carboxylic acid transmembrane transporter activity"/>
    <property type="evidence" value="ECO:0007669"/>
    <property type="project" value="TreeGrafter"/>
</dbReference>
<protein>
    <submittedName>
        <fullName evidence="8">MFS transporter, glycerophosphoinositol and glycerophosphocholine uptake</fullName>
    </submittedName>
</protein>
<sequence length="504" mass="54116">MTDALHSSSSYESDKHSAPVVPSQAAPVVEDKELARLRRKERLSSAFTIALYGFSRPSYNPLDFLRPAYGSATSNSLTNVLFGQIYGKAFTSSISTRLSNSLTVGTILGQVSIGIVCDLLGRKHGIVISTFCIVAGIIIVTASHGAHGALGGFFWCFTIGRGLTGIGVGGEYPSSSASAAEAANEKMVKSRGPVFILVTNLVLSCGSIFACILYLIVFEAAGGLNANLSTVWRTVLGISMVPPLAVFIFRMRMLNSQLYRKNAIQQGVPLKLTLKYYWRSLIGTCVAWFLYDFVTFPNGVFSGTIISSIVHAKGKSLFRATAEWQLLLGTIALPGVFVGAWLVNRIGRRNTMMLGFSGYLLIGLIVGCSYTKHGLMQSFGNLGPGDVLGLVSAESFASPVRGTLYGFSAAIGTESFTPIRNNLGPRWTFIVAAICGILGVLVTYFFIRNDLGGDLAEEDRKFVAYLRSQGWDGHVGVSGKEALVDAEEGPKGDVKAKEEMVEDI</sequence>
<dbReference type="EMBL" id="BJWK01000020">
    <property type="protein sequence ID" value="GEM12299.1"/>
    <property type="molecule type" value="Genomic_DNA"/>
</dbReference>
<dbReference type="Pfam" id="PF00083">
    <property type="entry name" value="Sugar_tr"/>
    <property type="match status" value="1"/>
</dbReference>
<evidence type="ECO:0000259" key="7">
    <source>
        <dbReference type="PROSITE" id="PS50850"/>
    </source>
</evidence>
<feature type="transmembrane region" description="Helical" evidence="6">
    <location>
        <begin position="351"/>
        <end position="372"/>
    </location>
</feature>
<dbReference type="PROSITE" id="PS50850">
    <property type="entry name" value="MFS"/>
    <property type="match status" value="1"/>
</dbReference>
<evidence type="ECO:0000313" key="8">
    <source>
        <dbReference type="EMBL" id="GEM12299.1"/>
    </source>
</evidence>
<evidence type="ECO:0000256" key="1">
    <source>
        <dbReference type="ARBA" id="ARBA00004141"/>
    </source>
</evidence>
<keyword evidence="4 6" id="KW-0472">Membrane</keyword>
<comment type="caution">
    <text evidence="8">The sequence shown here is derived from an EMBL/GenBank/DDBJ whole genome shotgun (WGS) entry which is preliminary data.</text>
</comment>
<organism evidence="8 9">
    <name type="scientific">Rhodotorula toruloides</name>
    <name type="common">Yeast</name>
    <name type="synonym">Rhodosporidium toruloides</name>
    <dbReference type="NCBI Taxonomy" id="5286"/>
    <lineage>
        <taxon>Eukaryota</taxon>
        <taxon>Fungi</taxon>
        <taxon>Dikarya</taxon>
        <taxon>Basidiomycota</taxon>
        <taxon>Pucciniomycotina</taxon>
        <taxon>Microbotryomycetes</taxon>
        <taxon>Sporidiobolales</taxon>
        <taxon>Sporidiobolaceae</taxon>
        <taxon>Rhodotorula</taxon>
    </lineage>
</organism>
<evidence type="ECO:0000313" key="9">
    <source>
        <dbReference type="Proteomes" id="UP000321518"/>
    </source>
</evidence>
<dbReference type="AlphaFoldDB" id="A0A511KPL0"/>
<feature type="transmembrane region" description="Helical" evidence="6">
    <location>
        <begin position="230"/>
        <end position="251"/>
    </location>
</feature>
<dbReference type="Gene3D" id="1.20.1250.20">
    <property type="entry name" value="MFS general substrate transporter like domains"/>
    <property type="match status" value="1"/>
</dbReference>
<comment type="subcellular location">
    <subcellularLocation>
        <location evidence="1">Membrane</location>
        <topology evidence="1">Multi-pass membrane protein</topology>
    </subcellularLocation>
</comment>
<feature type="transmembrane region" description="Helical" evidence="6">
    <location>
        <begin position="152"/>
        <end position="173"/>
    </location>
</feature>
<dbReference type="OrthoDB" id="2153661at2759"/>
<feature type="transmembrane region" description="Helical" evidence="6">
    <location>
        <begin position="194"/>
        <end position="218"/>
    </location>
</feature>
<dbReference type="Proteomes" id="UP000321518">
    <property type="component" value="Unassembled WGS sequence"/>
</dbReference>
<dbReference type="PANTHER" id="PTHR23508:SF10">
    <property type="entry name" value="CARBOXYLIC ACID TRANSPORTER PROTEIN HOMOLOG"/>
    <property type="match status" value="1"/>
</dbReference>
<keyword evidence="3 6" id="KW-1133">Transmembrane helix</keyword>
<keyword evidence="2 6" id="KW-0812">Transmembrane</keyword>
<reference evidence="8 9" key="1">
    <citation type="submission" date="2019-07" db="EMBL/GenBank/DDBJ databases">
        <title>Rhodotorula toruloides NBRC10032 genome sequencing.</title>
        <authorList>
            <person name="Shida Y."/>
            <person name="Takaku H."/>
            <person name="Ogasawara W."/>
            <person name="Mori K."/>
        </authorList>
    </citation>
    <scope>NUCLEOTIDE SEQUENCE [LARGE SCALE GENOMIC DNA]</scope>
    <source>
        <strain evidence="8 9">NBRC10032</strain>
    </source>
</reference>
<feature type="transmembrane region" description="Helical" evidence="6">
    <location>
        <begin position="126"/>
        <end position="146"/>
    </location>
</feature>
<proteinExistence type="predicted"/>
<evidence type="ECO:0000256" key="6">
    <source>
        <dbReference type="SAM" id="Phobius"/>
    </source>
</evidence>
<feature type="transmembrane region" description="Helical" evidence="6">
    <location>
        <begin position="427"/>
        <end position="447"/>
    </location>
</feature>
<dbReference type="GO" id="GO:0005886">
    <property type="term" value="C:plasma membrane"/>
    <property type="evidence" value="ECO:0007669"/>
    <property type="project" value="TreeGrafter"/>
</dbReference>
<evidence type="ECO:0000256" key="4">
    <source>
        <dbReference type="ARBA" id="ARBA00023136"/>
    </source>
</evidence>
<gene>
    <name evidence="8" type="ORF">Rt10032_c20g6316</name>
</gene>
<dbReference type="InterPro" id="IPR005828">
    <property type="entry name" value="MFS_sugar_transport-like"/>
</dbReference>
<feature type="transmembrane region" description="Helical" evidence="6">
    <location>
        <begin position="324"/>
        <end position="344"/>
    </location>
</feature>
<feature type="region of interest" description="Disordered" evidence="5">
    <location>
        <begin position="1"/>
        <end position="23"/>
    </location>
</feature>
<evidence type="ECO:0000256" key="5">
    <source>
        <dbReference type="SAM" id="MobiDB-lite"/>
    </source>
</evidence>
<dbReference type="InterPro" id="IPR020846">
    <property type="entry name" value="MFS_dom"/>
</dbReference>
<evidence type="ECO:0000256" key="2">
    <source>
        <dbReference type="ARBA" id="ARBA00022692"/>
    </source>
</evidence>
<feature type="domain" description="Major facilitator superfamily (MFS) profile" evidence="7">
    <location>
        <begin position="41"/>
        <end position="504"/>
    </location>
</feature>